<dbReference type="InterPro" id="IPR008978">
    <property type="entry name" value="HSP20-like_chaperone"/>
</dbReference>
<dbReference type="PANTHER" id="PTHR11527">
    <property type="entry name" value="HEAT-SHOCK PROTEIN 20 FAMILY MEMBER"/>
    <property type="match status" value="1"/>
</dbReference>
<dbReference type="InterPro" id="IPR031107">
    <property type="entry name" value="Small_HSP"/>
</dbReference>
<proteinExistence type="inferred from homology"/>
<dbReference type="AlphaFoldDB" id="A0A1F5BV03"/>
<evidence type="ECO:0000256" key="3">
    <source>
        <dbReference type="SAM" id="MobiDB-lite"/>
    </source>
</evidence>
<accession>A0A1F5BV03</accession>
<sequence length="146" mass="16366">MPDKKEEESRQSGPDAKTVPEAAHLDVDIFETANEIAIYADVAGAHLHEMSITIEGENDVVVIQGTTVRPDEKTDGQHNEAKEPKRKMLYQECHWGPFFRQIILPEEIDVSRIDATIQHGVLMLKLPLLRSHAQSGMPKMITVKEG</sequence>
<feature type="domain" description="SHSP" evidence="4">
    <location>
        <begin position="18"/>
        <end position="146"/>
    </location>
</feature>
<comment type="similarity">
    <text evidence="1 2">Belongs to the small heat shock protein (HSP20) family.</text>
</comment>
<dbReference type="SUPFAM" id="SSF49764">
    <property type="entry name" value="HSP20-like chaperones"/>
    <property type="match status" value="1"/>
</dbReference>
<dbReference type="PROSITE" id="PS01031">
    <property type="entry name" value="SHSP"/>
    <property type="match status" value="1"/>
</dbReference>
<protein>
    <recommendedName>
        <fullName evidence="4">SHSP domain-containing protein</fullName>
    </recommendedName>
</protein>
<feature type="region of interest" description="Disordered" evidence="3">
    <location>
        <begin position="1"/>
        <end position="20"/>
    </location>
</feature>
<feature type="compositionally biased region" description="Basic and acidic residues" evidence="3">
    <location>
        <begin position="1"/>
        <end position="10"/>
    </location>
</feature>
<dbReference type="EMBL" id="MEYS01000001">
    <property type="protein sequence ID" value="OGD34388.1"/>
    <property type="molecule type" value="Genomic_DNA"/>
</dbReference>
<name>A0A1F5BV03_9BACT</name>
<evidence type="ECO:0000259" key="4">
    <source>
        <dbReference type="PROSITE" id="PS01031"/>
    </source>
</evidence>
<dbReference type="Pfam" id="PF00011">
    <property type="entry name" value="HSP20"/>
    <property type="match status" value="1"/>
</dbReference>
<dbReference type="InterPro" id="IPR002068">
    <property type="entry name" value="A-crystallin/Hsp20_dom"/>
</dbReference>
<dbReference type="Gene3D" id="2.60.40.790">
    <property type="match status" value="1"/>
</dbReference>
<dbReference type="CDD" id="cd06464">
    <property type="entry name" value="ACD_sHsps-like"/>
    <property type="match status" value="1"/>
</dbReference>
<dbReference type="Proteomes" id="UP000176650">
    <property type="component" value="Unassembled WGS sequence"/>
</dbReference>
<evidence type="ECO:0000256" key="2">
    <source>
        <dbReference type="RuleBase" id="RU003616"/>
    </source>
</evidence>
<evidence type="ECO:0000313" key="6">
    <source>
        <dbReference type="Proteomes" id="UP000176650"/>
    </source>
</evidence>
<comment type="caution">
    <text evidence="5">The sequence shown here is derived from an EMBL/GenBank/DDBJ whole genome shotgun (WGS) entry which is preliminary data.</text>
</comment>
<organism evidence="5 6">
    <name type="scientific">Candidatus Azambacteria bacterium RIFCSPLOWO2_01_FULL_46_25</name>
    <dbReference type="NCBI Taxonomy" id="1797298"/>
    <lineage>
        <taxon>Bacteria</taxon>
        <taxon>Candidatus Azamiibacteriota</taxon>
    </lineage>
</organism>
<reference evidence="5 6" key="1">
    <citation type="journal article" date="2016" name="Nat. Commun.">
        <title>Thousands of microbial genomes shed light on interconnected biogeochemical processes in an aquifer system.</title>
        <authorList>
            <person name="Anantharaman K."/>
            <person name="Brown C.T."/>
            <person name="Hug L.A."/>
            <person name="Sharon I."/>
            <person name="Castelle C.J."/>
            <person name="Probst A.J."/>
            <person name="Thomas B.C."/>
            <person name="Singh A."/>
            <person name="Wilkins M.J."/>
            <person name="Karaoz U."/>
            <person name="Brodie E.L."/>
            <person name="Williams K.H."/>
            <person name="Hubbard S.S."/>
            <person name="Banfield J.F."/>
        </authorList>
    </citation>
    <scope>NUCLEOTIDE SEQUENCE [LARGE SCALE GENOMIC DNA]</scope>
</reference>
<gene>
    <name evidence="5" type="ORF">A2988_02570</name>
</gene>
<evidence type="ECO:0000313" key="5">
    <source>
        <dbReference type="EMBL" id="OGD34388.1"/>
    </source>
</evidence>
<evidence type="ECO:0000256" key="1">
    <source>
        <dbReference type="PROSITE-ProRule" id="PRU00285"/>
    </source>
</evidence>
<dbReference type="STRING" id="1797298.A2988_02570"/>